<proteinExistence type="predicted"/>
<dbReference type="AlphaFoldDB" id="A0A078AC64"/>
<protein>
    <submittedName>
        <fullName evidence="1">Uncharacterized protein</fullName>
    </submittedName>
</protein>
<name>A0A078AC64_STYLE</name>
<evidence type="ECO:0000313" key="2">
    <source>
        <dbReference type="Proteomes" id="UP000039865"/>
    </source>
</evidence>
<dbReference type="InParanoid" id="A0A078AC64"/>
<organism evidence="1 2">
    <name type="scientific">Stylonychia lemnae</name>
    <name type="common">Ciliate</name>
    <dbReference type="NCBI Taxonomy" id="5949"/>
    <lineage>
        <taxon>Eukaryota</taxon>
        <taxon>Sar</taxon>
        <taxon>Alveolata</taxon>
        <taxon>Ciliophora</taxon>
        <taxon>Intramacronucleata</taxon>
        <taxon>Spirotrichea</taxon>
        <taxon>Stichotrichia</taxon>
        <taxon>Sporadotrichida</taxon>
        <taxon>Oxytrichidae</taxon>
        <taxon>Stylonychinae</taxon>
        <taxon>Stylonychia</taxon>
    </lineage>
</organism>
<reference evidence="1 2" key="1">
    <citation type="submission" date="2014-06" db="EMBL/GenBank/DDBJ databases">
        <authorList>
            <person name="Swart Estienne"/>
        </authorList>
    </citation>
    <scope>NUCLEOTIDE SEQUENCE [LARGE SCALE GENOMIC DNA]</scope>
    <source>
        <strain evidence="1 2">130c</strain>
    </source>
</reference>
<dbReference type="Proteomes" id="UP000039865">
    <property type="component" value="Unassembled WGS sequence"/>
</dbReference>
<keyword evidence="2" id="KW-1185">Reference proteome</keyword>
<dbReference type="EMBL" id="CCKQ01007988">
    <property type="protein sequence ID" value="CDW79426.1"/>
    <property type="molecule type" value="Genomic_DNA"/>
</dbReference>
<gene>
    <name evidence="1" type="primary">Contig14867.g15834</name>
    <name evidence="1" type="ORF">STYLEM_8414</name>
</gene>
<evidence type="ECO:0000313" key="1">
    <source>
        <dbReference type="EMBL" id="CDW79426.1"/>
    </source>
</evidence>
<dbReference type="OrthoDB" id="311322at2759"/>
<sequence>MLNKPVKKDSDIRHNYDEDTYLKALKKFTKESRGLTPGTQEHTNIRNKIYAELREQKAKEAQQIKQSKEMFKQHQQDMVVAEFSSFYCLLIVVPESIECYETAHILRYYDFPINIEEDNILKQEVKKEMGFRKDDQYPLLLIDSSSNEMPSCELTTQYQITSFLEFLDQNVTPLIEDIYKDFRPLMQFYLHPKHFKKANIVQEPGIFLRSYLSKMSKREKYAKLQKQLDVFVERLQGNLYHGVDRPDAVDFRHSHTFTLKNIFFARGKQDKLQLWFKNMDKVCQNRTTI</sequence>
<accession>A0A078AC64</accession>